<dbReference type="EMBL" id="FPHZ01000042">
    <property type="protein sequence ID" value="SFV87572.1"/>
    <property type="molecule type" value="Genomic_DNA"/>
</dbReference>
<evidence type="ECO:0000313" key="2">
    <source>
        <dbReference type="EMBL" id="SFV87572.1"/>
    </source>
</evidence>
<dbReference type="AlphaFoldDB" id="A0A1W1E0S0"/>
<feature type="transmembrane region" description="Helical" evidence="1">
    <location>
        <begin position="20"/>
        <end position="38"/>
    </location>
</feature>
<keyword evidence="1" id="KW-0472">Membrane</keyword>
<sequence length="120" mass="13531">MLSKLEFDFILSDGRNNFDRLGHFMVGVFSYAIVEISLRKNWVNNRLIAWLFAVFALGFWAASYEIIEMVYAVLEGGESGAAFLGSQGDIWDAQKDMLLNIVGGCVFGLLALLNQQNWRD</sequence>
<feature type="transmembrane region" description="Helical" evidence="1">
    <location>
        <begin position="97"/>
        <end position="114"/>
    </location>
</feature>
<keyword evidence="1" id="KW-1133">Transmembrane helix</keyword>
<dbReference type="InterPro" id="IPR014509">
    <property type="entry name" value="YjdF-like"/>
</dbReference>
<accession>A0A1W1E0S0</accession>
<evidence type="ECO:0000256" key="1">
    <source>
        <dbReference type="SAM" id="Phobius"/>
    </source>
</evidence>
<organism evidence="2">
    <name type="scientific">hydrothermal vent metagenome</name>
    <dbReference type="NCBI Taxonomy" id="652676"/>
    <lineage>
        <taxon>unclassified sequences</taxon>
        <taxon>metagenomes</taxon>
        <taxon>ecological metagenomes</taxon>
    </lineage>
</organism>
<reference evidence="2" key="1">
    <citation type="submission" date="2016-10" db="EMBL/GenBank/DDBJ databases">
        <authorList>
            <person name="de Groot N.N."/>
        </authorList>
    </citation>
    <scope>NUCLEOTIDE SEQUENCE</scope>
</reference>
<protein>
    <submittedName>
        <fullName evidence="2">Predicted membrane protein</fullName>
    </submittedName>
</protein>
<dbReference type="Pfam" id="PF09997">
    <property type="entry name" value="DUF2238"/>
    <property type="match status" value="1"/>
</dbReference>
<proteinExistence type="predicted"/>
<gene>
    <name evidence="2" type="ORF">MNB_SUP05-SYMBIONT-5-1186</name>
</gene>
<name>A0A1W1E0S0_9ZZZZ</name>
<keyword evidence="1" id="KW-0812">Transmembrane</keyword>
<feature type="transmembrane region" description="Helical" evidence="1">
    <location>
        <begin position="47"/>
        <end position="67"/>
    </location>
</feature>